<evidence type="ECO:0000313" key="1">
    <source>
        <dbReference type="EMBL" id="MFC3672127.1"/>
    </source>
</evidence>
<comment type="caution">
    <text evidence="1">The sequence shown here is derived from an EMBL/GenBank/DDBJ whole genome shotgun (WGS) entry which is preliminary data.</text>
</comment>
<keyword evidence="2" id="KW-1185">Reference proteome</keyword>
<organism evidence="1 2">
    <name type="scientific">Novosphingobium pokkalii</name>
    <dbReference type="NCBI Taxonomy" id="1770194"/>
    <lineage>
        <taxon>Bacteria</taxon>
        <taxon>Pseudomonadati</taxon>
        <taxon>Pseudomonadota</taxon>
        <taxon>Alphaproteobacteria</taxon>
        <taxon>Sphingomonadales</taxon>
        <taxon>Sphingomonadaceae</taxon>
        <taxon>Novosphingobium</taxon>
    </lineage>
</organism>
<reference evidence="2" key="1">
    <citation type="journal article" date="2019" name="Int. J. Syst. Evol. Microbiol.">
        <title>The Global Catalogue of Microorganisms (GCM) 10K type strain sequencing project: providing services to taxonomists for standard genome sequencing and annotation.</title>
        <authorList>
            <consortium name="The Broad Institute Genomics Platform"/>
            <consortium name="The Broad Institute Genome Sequencing Center for Infectious Disease"/>
            <person name="Wu L."/>
            <person name="Ma J."/>
        </authorList>
    </citation>
    <scope>NUCLEOTIDE SEQUENCE [LARGE SCALE GENOMIC DNA]</scope>
    <source>
        <strain evidence="2">KCTC 42224</strain>
    </source>
</reference>
<evidence type="ECO:0008006" key="3">
    <source>
        <dbReference type="Google" id="ProtNLM"/>
    </source>
</evidence>
<gene>
    <name evidence="1" type="ORF">ACFOOT_11895</name>
</gene>
<dbReference type="RefSeq" id="WP_191325635.1">
    <property type="nucleotide sequence ID" value="NZ_BMZP01000020.1"/>
</dbReference>
<dbReference type="EMBL" id="JBHRYE010000019">
    <property type="protein sequence ID" value="MFC3672127.1"/>
    <property type="molecule type" value="Genomic_DNA"/>
</dbReference>
<evidence type="ECO:0000313" key="2">
    <source>
        <dbReference type="Proteomes" id="UP001595683"/>
    </source>
</evidence>
<dbReference type="Proteomes" id="UP001595683">
    <property type="component" value="Unassembled WGS sequence"/>
</dbReference>
<sequence>MTLFGAIEAGGTKFVCGIGSAGHGSRATAVIPTRTPDETFAAVAAFFAS</sequence>
<accession>A0ABV7V583</accession>
<dbReference type="Gene3D" id="3.30.420.40">
    <property type="match status" value="1"/>
</dbReference>
<protein>
    <recommendedName>
        <fullName evidence="3">Fructokinase</fullName>
    </recommendedName>
</protein>
<proteinExistence type="predicted"/>
<name>A0ABV7V583_9SPHN</name>